<comment type="subcellular location">
    <subcellularLocation>
        <location evidence="1">Membrane</location>
        <topology evidence="1">Multi-pass membrane protein</topology>
    </subcellularLocation>
</comment>
<dbReference type="Ensembl" id="ENSMAMT00000015669.2">
    <property type="protein sequence ID" value="ENSMAMP00000015249.1"/>
    <property type="gene ID" value="ENSMAMG00000010351.2"/>
</dbReference>
<dbReference type="Proteomes" id="UP000261640">
    <property type="component" value="Unplaced"/>
</dbReference>
<dbReference type="GeneTree" id="ENSGT00510000051675"/>
<protein>
    <submittedName>
        <fullName evidence="7">Uncharacterized LOC113136424</fullName>
    </submittedName>
</protein>
<keyword evidence="5 6" id="KW-0472">Membrane</keyword>
<feature type="transmembrane region" description="Helical" evidence="6">
    <location>
        <begin position="196"/>
        <end position="217"/>
    </location>
</feature>
<dbReference type="AlphaFoldDB" id="A0A3Q3M1Z8"/>
<dbReference type="InterPro" id="IPR030417">
    <property type="entry name" value="MS4A"/>
</dbReference>
<evidence type="ECO:0000313" key="7">
    <source>
        <dbReference type="Ensembl" id="ENSMAMP00000015249.1"/>
    </source>
</evidence>
<keyword evidence="3 6" id="KW-0812">Transmembrane</keyword>
<feature type="transmembrane region" description="Helical" evidence="6">
    <location>
        <begin position="88"/>
        <end position="106"/>
    </location>
</feature>
<dbReference type="InParanoid" id="A0A3Q3M1Z8"/>
<evidence type="ECO:0000256" key="5">
    <source>
        <dbReference type="ARBA" id="ARBA00023136"/>
    </source>
</evidence>
<evidence type="ECO:0000256" key="3">
    <source>
        <dbReference type="ARBA" id="ARBA00022692"/>
    </source>
</evidence>
<evidence type="ECO:0000256" key="4">
    <source>
        <dbReference type="ARBA" id="ARBA00022989"/>
    </source>
</evidence>
<reference evidence="7" key="1">
    <citation type="submission" date="2025-08" db="UniProtKB">
        <authorList>
            <consortium name="Ensembl"/>
        </authorList>
    </citation>
    <scope>IDENTIFICATION</scope>
</reference>
<reference evidence="7" key="2">
    <citation type="submission" date="2025-09" db="UniProtKB">
        <authorList>
            <consortium name="Ensembl"/>
        </authorList>
    </citation>
    <scope>IDENTIFICATION</scope>
</reference>
<evidence type="ECO:0000313" key="8">
    <source>
        <dbReference type="Proteomes" id="UP000261640"/>
    </source>
</evidence>
<comment type="similarity">
    <text evidence="2">Belongs to the MS4A family.</text>
</comment>
<organism evidence="7 8">
    <name type="scientific">Mastacembelus armatus</name>
    <name type="common">zig-zag eel</name>
    <dbReference type="NCBI Taxonomy" id="205130"/>
    <lineage>
        <taxon>Eukaryota</taxon>
        <taxon>Metazoa</taxon>
        <taxon>Chordata</taxon>
        <taxon>Craniata</taxon>
        <taxon>Vertebrata</taxon>
        <taxon>Euteleostomi</taxon>
        <taxon>Actinopterygii</taxon>
        <taxon>Neopterygii</taxon>
        <taxon>Teleostei</taxon>
        <taxon>Neoteleostei</taxon>
        <taxon>Acanthomorphata</taxon>
        <taxon>Anabantaria</taxon>
        <taxon>Synbranchiformes</taxon>
        <taxon>Mastacembelidae</taxon>
        <taxon>Mastacembelus</taxon>
    </lineage>
</organism>
<feature type="transmembrane region" description="Helical" evidence="6">
    <location>
        <begin position="113"/>
        <end position="137"/>
    </location>
</feature>
<feature type="transmembrane region" description="Helical" evidence="6">
    <location>
        <begin position="52"/>
        <end position="68"/>
    </location>
</feature>
<keyword evidence="8" id="KW-1185">Reference proteome</keyword>
<name>A0A3Q3M1Z8_9TELE</name>
<dbReference type="InterPro" id="IPR007237">
    <property type="entry name" value="CD20-like"/>
</dbReference>
<evidence type="ECO:0000256" key="2">
    <source>
        <dbReference type="ARBA" id="ARBA00009565"/>
    </source>
</evidence>
<proteinExistence type="inferred from homology"/>
<evidence type="ECO:0000256" key="1">
    <source>
        <dbReference type="ARBA" id="ARBA00004141"/>
    </source>
</evidence>
<evidence type="ECO:0000256" key="6">
    <source>
        <dbReference type="SAM" id="Phobius"/>
    </source>
</evidence>
<keyword evidence="4 6" id="KW-1133">Transmembrane helix</keyword>
<dbReference type="STRING" id="205130.ENSMAMP00000015249"/>
<dbReference type="GO" id="GO:0016020">
    <property type="term" value="C:membrane"/>
    <property type="evidence" value="ECO:0007669"/>
    <property type="project" value="UniProtKB-SubCell"/>
</dbReference>
<dbReference type="PANTHER" id="PTHR23320:SF125">
    <property type="entry name" value="TRANSMEMBRANE PROTEIN 176L.1-RELATED"/>
    <property type="match status" value="1"/>
</dbReference>
<dbReference type="Pfam" id="PF04103">
    <property type="entry name" value="CD20"/>
    <property type="match status" value="1"/>
</dbReference>
<accession>A0A3Q3M1Z8</accession>
<sequence>MSMAVLKDKAVTEVTVAADSKNTFPLLCKILKTLCCSSVCCSEYKGLMQTSVAAALGTIQIMVGLFNIGLGPGRTSTHPGDLTSLRAAYWLGALYTATGILSLLVGRYPSLCLVGFAVFVNIVGSIFAIVGIVLYATDLRDASVIWMCNSPNAADYKDNCINVAYFAQVSKTKQNKVEIICRFFLIGQSLLTGMDITLIVLAVLQLCVCISFAVLGIRALQGGRPVGIYQAVLKEVLMTSPGA</sequence>
<dbReference type="PANTHER" id="PTHR23320">
    <property type="entry name" value="MEMBRANE-SPANNING 4-DOMAINS SUBFAMILY A MS4A -RELATED"/>
    <property type="match status" value="1"/>
</dbReference>